<evidence type="ECO:0000256" key="1">
    <source>
        <dbReference type="ARBA" id="ARBA00008434"/>
    </source>
</evidence>
<feature type="coiled-coil region" evidence="4">
    <location>
        <begin position="269"/>
        <end position="296"/>
    </location>
</feature>
<dbReference type="VEuPathDB" id="FungiDB:QG37_06097"/>
<dbReference type="Gene3D" id="1.10.287.10">
    <property type="entry name" value="S15/NS1, RNA-binding"/>
    <property type="match status" value="1"/>
</dbReference>
<evidence type="ECO:0000256" key="2">
    <source>
        <dbReference type="ARBA" id="ARBA00022980"/>
    </source>
</evidence>
<dbReference type="HAMAP" id="MF_01343_B">
    <property type="entry name" value="Ribosomal_uS15_B"/>
    <property type="match status" value="1"/>
</dbReference>
<dbReference type="Proteomes" id="UP000037122">
    <property type="component" value="Unassembled WGS sequence"/>
</dbReference>
<dbReference type="InterPro" id="IPR009068">
    <property type="entry name" value="uS15_NS1_RNA-bd_sf"/>
</dbReference>
<evidence type="ECO:0000256" key="3">
    <source>
        <dbReference type="ARBA" id="ARBA00023274"/>
    </source>
</evidence>
<name>A0A0L0NUI7_CANAR</name>
<dbReference type="EMBL" id="LGST01000041">
    <property type="protein sequence ID" value="KND97693.1"/>
    <property type="molecule type" value="Genomic_DNA"/>
</dbReference>
<protein>
    <submittedName>
        <fullName evidence="5">Mitochondrial 37s ribosomal protein mrps28</fullName>
    </submittedName>
</protein>
<dbReference type="VEuPathDB" id="FungiDB:CJI96_0005027"/>
<dbReference type="VEuPathDB" id="FungiDB:CJJ09_005562"/>
<dbReference type="VEuPathDB" id="FungiDB:B9J08_002473"/>
<dbReference type="PANTHER" id="PTHR23321">
    <property type="entry name" value="RIBOSOMAL PROTEIN S15, BACTERIAL AND ORGANELLAR"/>
    <property type="match status" value="1"/>
</dbReference>
<comment type="caution">
    <text evidence="5">The sequence shown here is derived from an EMBL/GenBank/DDBJ whole genome shotgun (WGS) entry which is preliminary data.</text>
</comment>
<keyword evidence="3" id="KW-0687">Ribonucleoprotein</keyword>
<dbReference type="GO" id="GO:0003735">
    <property type="term" value="F:structural constituent of ribosome"/>
    <property type="evidence" value="ECO:0007669"/>
    <property type="project" value="InterPro"/>
</dbReference>
<accession>A0A0L0NUI7</accession>
<reference evidence="6" key="1">
    <citation type="journal article" date="2015" name="BMC Genomics">
        <title>Draft genome of a commonly misdiagnosed multidrug resistant pathogen Candida auris.</title>
        <authorList>
            <person name="Chatterjee S."/>
            <person name="Alampalli S.V."/>
            <person name="Nageshan R.K."/>
            <person name="Chettiar S.T."/>
            <person name="Joshi S."/>
            <person name="Tatu U.S."/>
        </authorList>
    </citation>
    <scope>NUCLEOTIDE SEQUENCE [LARGE SCALE GENOMIC DNA]</scope>
    <source>
        <strain evidence="6">6684</strain>
    </source>
</reference>
<dbReference type="PANTHER" id="PTHR23321:SF26">
    <property type="entry name" value="SMALL RIBOSOMAL SUBUNIT PROTEIN US15M"/>
    <property type="match status" value="1"/>
</dbReference>
<dbReference type="GO" id="GO:0006412">
    <property type="term" value="P:translation"/>
    <property type="evidence" value="ECO:0007669"/>
    <property type="project" value="InterPro"/>
</dbReference>
<dbReference type="GO" id="GO:0005840">
    <property type="term" value="C:ribosome"/>
    <property type="evidence" value="ECO:0007669"/>
    <property type="project" value="UniProtKB-KW"/>
</dbReference>
<dbReference type="NCBIfam" id="TIGR00952">
    <property type="entry name" value="S15_bact"/>
    <property type="match status" value="1"/>
</dbReference>
<dbReference type="SMART" id="SM01387">
    <property type="entry name" value="Ribosomal_S15"/>
    <property type="match status" value="1"/>
</dbReference>
<organism evidence="5 6">
    <name type="scientific">Candidozyma auris</name>
    <name type="common">Yeast</name>
    <name type="synonym">Candida auris</name>
    <dbReference type="NCBI Taxonomy" id="498019"/>
    <lineage>
        <taxon>Eukaryota</taxon>
        <taxon>Fungi</taxon>
        <taxon>Dikarya</taxon>
        <taxon>Ascomycota</taxon>
        <taxon>Saccharomycotina</taxon>
        <taxon>Pichiomycetes</taxon>
        <taxon>Metschnikowiaceae</taxon>
        <taxon>Candidozyma</taxon>
    </lineage>
</organism>
<dbReference type="GO" id="GO:0005737">
    <property type="term" value="C:cytoplasm"/>
    <property type="evidence" value="ECO:0007669"/>
    <property type="project" value="UniProtKB-ARBA"/>
</dbReference>
<dbReference type="AlphaFoldDB" id="A0A0L0NUI7"/>
<keyword evidence="4" id="KW-0175">Coiled coil</keyword>
<dbReference type="SUPFAM" id="SSF47060">
    <property type="entry name" value="S15/NS1 RNA-binding domain"/>
    <property type="match status" value="1"/>
</dbReference>
<dbReference type="CDD" id="cd00353">
    <property type="entry name" value="Ribosomal_S15p_S13e"/>
    <property type="match status" value="1"/>
</dbReference>
<gene>
    <name evidence="5" type="ORF">QG37_06097</name>
</gene>
<dbReference type="Pfam" id="PF00312">
    <property type="entry name" value="Ribosomal_S15"/>
    <property type="match status" value="1"/>
</dbReference>
<dbReference type="VEuPathDB" id="FungiDB:CJJ07_000201"/>
<evidence type="ECO:0000313" key="5">
    <source>
        <dbReference type="EMBL" id="KND97693.1"/>
    </source>
</evidence>
<comment type="similarity">
    <text evidence="1">Belongs to the universal ribosomal protein uS15 family.</text>
</comment>
<proteinExistence type="inferred from homology"/>
<evidence type="ECO:0000256" key="4">
    <source>
        <dbReference type="SAM" id="Coils"/>
    </source>
</evidence>
<evidence type="ECO:0000313" key="6">
    <source>
        <dbReference type="Proteomes" id="UP000037122"/>
    </source>
</evidence>
<sequence>MFRSAVRFLGILAPRLQEAPKLQPYLAAKQFVPEDAGRSKRRALRRREFRLKRQIIRDVNNLKKQRIKFAPFNVDPVLGAKDVPFITRLHKELKEPTNLAQGFKRDEVEKLLYGAQKAAVDSNLAGDIFPESVATREEKKRNAVLTILNLRNTNAQDKKKMAVDFARREFQRFDGDCGSPEVQAAVMTAKIHLSFSHLQKNKKDFQHTESIRHLVNQRQRILKYLKRVDPERYYHTLAKLGLTDDVITREFSMGYQYFEDYKVWGDKELVKKSEKMKQKQAKLADLEKRVADYNKLARKNYEILYGQASSTSSSSS</sequence>
<dbReference type="InterPro" id="IPR005290">
    <property type="entry name" value="Ribosomal_uS15_bac-type"/>
</dbReference>
<dbReference type="GO" id="GO:1990904">
    <property type="term" value="C:ribonucleoprotein complex"/>
    <property type="evidence" value="ECO:0007669"/>
    <property type="project" value="UniProtKB-KW"/>
</dbReference>
<dbReference type="VEuPathDB" id="FungiDB:CJI97_002016"/>
<keyword evidence="2 5" id="KW-0689">Ribosomal protein</keyword>
<dbReference type="InterPro" id="IPR000589">
    <property type="entry name" value="Ribosomal_uS15"/>
</dbReference>